<dbReference type="PIRSF" id="PIRSF003113">
    <property type="entry name" value="BolA"/>
    <property type="match status" value="1"/>
</dbReference>
<evidence type="ECO:0000256" key="1">
    <source>
        <dbReference type="RuleBase" id="RU003860"/>
    </source>
</evidence>
<dbReference type="Pfam" id="PF01722">
    <property type="entry name" value="BolA"/>
    <property type="match status" value="1"/>
</dbReference>
<dbReference type="Gene3D" id="3.30.300.90">
    <property type="entry name" value="BolA-like"/>
    <property type="match status" value="1"/>
</dbReference>
<reference evidence="2 3" key="1">
    <citation type="journal article" date="2009" name="Nature">
        <title>Evolution of pathogenicity and sexual reproduction in eight Candida genomes.</title>
        <authorList>
            <person name="Butler G."/>
            <person name="Rasmussen M.D."/>
            <person name="Lin M.F."/>
            <person name="Santos M.A."/>
            <person name="Sakthikumar S."/>
            <person name="Munro C.A."/>
            <person name="Rheinbay E."/>
            <person name="Grabherr M."/>
            <person name="Forche A."/>
            <person name="Reedy J.L."/>
            <person name="Agrafioti I."/>
            <person name="Arnaud M.B."/>
            <person name="Bates S."/>
            <person name="Brown A.J."/>
            <person name="Brunke S."/>
            <person name="Costanzo M.C."/>
            <person name="Fitzpatrick D.A."/>
            <person name="de Groot P.W."/>
            <person name="Harris D."/>
            <person name="Hoyer L.L."/>
            <person name="Hube B."/>
            <person name="Klis F.M."/>
            <person name="Kodira C."/>
            <person name="Lennard N."/>
            <person name="Logue M.E."/>
            <person name="Martin R."/>
            <person name="Neiman A.M."/>
            <person name="Nikolaou E."/>
            <person name="Quail M.A."/>
            <person name="Quinn J."/>
            <person name="Santos M.C."/>
            <person name="Schmitzberger F.F."/>
            <person name="Sherlock G."/>
            <person name="Shah P."/>
            <person name="Silverstein K.A."/>
            <person name="Skrzypek M.S."/>
            <person name="Soll D."/>
            <person name="Staggs R."/>
            <person name="Stansfield I."/>
            <person name="Stumpf M.P."/>
            <person name="Sudbery P.E."/>
            <person name="Srikantha T."/>
            <person name="Zeng Q."/>
            <person name="Berman J."/>
            <person name="Berriman M."/>
            <person name="Heitman J."/>
            <person name="Gow N.A."/>
            <person name="Lorenz M.C."/>
            <person name="Birren B.W."/>
            <person name="Kellis M."/>
            <person name="Cuomo C.A."/>
        </authorList>
    </citation>
    <scope>NUCLEOTIDE SEQUENCE [LARGE SCALE GENOMIC DNA]</scope>
    <source>
        <strain evidence="3">ATCC 11503 / BCRC 21390 / CBS 2605 / JCM 1781 / NBRC 1676 / NRRL YB-4239</strain>
    </source>
</reference>
<dbReference type="eggNOG" id="KOG2313">
    <property type="taxonomic scope" value="Eukaryota"/>
</dbReference>
<protein>
    <recommendedName>
        <fullName evidence="4">BolA protein</fullName>
    </recommendedName>
</protein>
<proteinExistence type="inferred from homology"/>
<dbReference type="SUPFAM" id="SSF82657">
    <property type="entry name" value="BolA-like"/>
    <property type="match status" value="1"/>
</dbReference>
<accession>A5E1S2</accession>
<evidence type="ECO:0008006" key="4">
    <source>
        <dbReference type="Google" id="ProtNLM"/>
    </source>
</evidence>
<dbReference type="GO" id="GO:0005759">
    <property type="term" value="C:mitochondrial matrix"/>
    <property type="evidence" value="ECO:0007669"/>
    <property type="project" value="TreeGrafter"/>
</dbReference>
<dbReference type="InParanoid" id="A5E1S2"/>
<dbReference type="InterPro" id="IPR036065">
    <property type="entry name" value="BolA-like_sf"/>
</dbReference>
<dbReference type="OMA" id="FNDSYKH"/>
<dbReference type="FunCoup" id="A5E1S2">
    <property type="interactions" value="13"/>
</dbReference>
<organism evidence="2 3">
    <name type="scientific">Lodderomyces elongisporus (strain ATCC 11503 / CBS 2605 / JCM 1781 / NBRC 1676 / NRRL YB-4239)</name>
    <name type="common">Yeast</name>
    <name type="synonym">Saccharomyces elongisporus</name>
    <dbReference type="NCBI Taxonomy" id="379508"/>
    <lineage>
        <taxon>Eukaryota</taxon>
        <taxon>Fungi</taxon>
        <taxon>Dikarya</taxon>
        <taxon>Ascomycota</taxon>
        <taxon>Saccharomycotina</taxon>
        <taxon>Pichiomycetes</taxon>
        <taxon>Debaryomycetaceae</taxon>
        <taxon>Candida/Lodderomyces clade</taxon>
        <taxon>Lodderomyces</taxon>
    </lineage>
</organism>
<comment type="similarity">
    <text evidence="1">Belongs to the BolA/IbaG family.</text>
</comment>
<evidence type="ECO:0000313" key="2">
    <source>
        <dbReference type="EMBL" id="EDK45380.1"/>
    </source>
</evidence>
<dbReference type="GO" id="GO:0044572">
    <property type="term" value="P:[4Fe-4S] cluster assembly"/>
    <property type="evidence" value="ECO:0007669"/>
    <property type="project" value="TreeGrafter"/>
</dbReference>
<dbReference type="HOGENOM" id="CLU_109462_2_0_1"/>
<dbReference type="InterPro" id="IPR002634">
    <property type="entry name" value="BolA"/>
</dbReference>
<dbReference type="PANTHER" id="PTHR46230:SF7">
    <property type="entry name" value="BOLA-LIKE PROTEIN 1"/>
    <property type="match status" value="1"/>
</dbReference>
<dbReference type="EMBL" id="CH981527">
    <property type="protein sequence ID" value="EDK45380.1"/>
    <property type="molecule type" value="Genomic_DNA"/>
</dbReference>
<keyword evidence="3" id="KW-1185">Reference proteome</keyword>
<sequence>MFRRCIKSMSTSVSTKGPIETSIANKLTTNFKPTFLEVRNDSHKHAGHHGLRGATNTTESHFFVKMQSEAFNGLNLPSRHRLVYGALDDEFKNHGLHALQMKLKGTNETMN</sequence>
<dbReference type="KEGG" id="lel:PVL30_003046"/>
<dbReference type="STRING" id="379508.A5E1S2"/>
<dbReference type="OrthoDB" id="411584at2759"/>
<dbReference type="VEuPathDB" id="FungiDB:LELG_03559"/>
<dbReference type="PANTHER" id="PTHR46230">
    <property type="match status" value="1"/>
</dbReference>
<name>A5E1S2_LODEL</name>
<dbReference type="GeneID" id="5232333"/>
<evidence type="ECO:0000313" key="3">
    <source>
        <dbReference type="Proteomes" id="UP000001996"/>
    </source>
</evidence>
<gene>
    <name evidence="2" type="ORF">LELG_03559</name>
</gene>
<dbReference type="Proteomes" id="UP000001996">
    <property type="component" value="Unassembled WGS sequence"/>
</dbReference>
<dbReference type="AlphaFoldDB" id="A5E1S2"/>